<sequence length="140" mass="16753">MLLINRTRRGVSQKERSPKVTTTKIGIVMKSFDHPFLENLFWGLPPYTRQIGLPESRVLYTVLRSPHIDKKSREQFEMKIKKQFLVIKTERHELRKKFFRLKRQRIFGAQYEIFFSCKTRSDKGKLQRLLRSKILALTLS</sequence>
<evidence type="ECO:0000256" key="1">
    <source>
        <dbReference type="ARBA" id="ARBA00007102"/>
    </source>
</evidence>
<dbReference type="GO" id="GO:1990904">
    <property type="term" value="C:ribonucleoprotein complex"/>
    <property type="evidence" value="ECO:0007669"/>
    <property type="project" value="UniProtKB-KW"/>
</dbReference>
<dbReference type="GO" id="GO:0005840">
    <property type="term" value="C:ribosome"/>
    <property type="evidence" value="ECO:0007669"/>
    <property type="project" value="UniProtKB-KW"/>
</dbReference>
<proteinExistence type="inferred from homology"/>
<evidence type="ECO:0000313" key="5">
    <source>
        <dbReference type="EMBL" id="QJC72000.1"/>
    </source>
</evidence>
<dbReference type="SUPFAM" id="SSF54999">
    <property type="entry name" value="Ribosomal protein S10"/>
    <property type="match status" value="1"/>
</dbReference>
<dbReference type="FunFam" id="3.30.70.600:FF:000007">
    <property type="entry name" value="Ribosomal protein S10"/>
    <property type="match status" value="1"/>
</dbReference>
<comment type="similarity">
    <text evidence="1">Belongs to the universal ribosomal protein uS10 family.</text>
</comment>
<evidence type="ECO:0000256" key="3">
    <source>
        <dbReference type="ARBA" id="ARBA00023274"/>
    </source>
</evidence>
<keyword evidence="2 5" id="KW-0689">Ribosomal protein</keyword>
<reference evidence="5" key="2">
    <citation type="submission" date="2020-04" db="EMBL/GenBank/DDBJ databases">
        <title>Exploring the potential of nuclear and mitochondrial sequencing data generated through genome-skimming for plant phylogenetics: A case study from a clade of neotropical lianas.</title>
        <authorList>
            <person name="Lohmann L.G."/>
        </authorList>
    </citation>
    <scope>NUCLEOTIDE SEQUENCE</scope>
</reference>
<dbReference type="AlphaFoldDB" id="A0A6M3R2N7"/>
<accession>A0A6M3R2N7</accession>
<geneLocation type="mitochondrion" evidence="5"/>
<dbReference type="EMBL" id="MK679066">
    <property type="protein sequence ID" value="QJC72000.1"/>
    <property type="molecule type" value="Genomic_DNA"/>
</dbReference>
<dbReference type="InterPro" id="IPR027486">
    <property type="entry name" value="Ribosomal_uS10_dom"/>
</dbReference>
<dbReference type="SMART" id="SM01403">
    <property type="entry name" value="Ribosomal_S10"/>
    <property type="match status" value="1"/>
</dbReference>
<keyword evidence="5" id="KW-0496">Mitochondrion</keyword>
<dbReference type="GO" id="GO:0003735">
    <property type="term" value="F:structural constituent of ribosome"/>
    <property type="evidence" value="ECO:0007669"/>
    <property type="project" value="InterPro"/>
</dbReference>
<gene>
    <name evidence="5" type="primary">rps10</name>
</gene>
<dbReference type="PRINTS" id="PR00971">
    <property type="entry name" value="RIBOSOMALS10"/>
</dbReference>
<dbReference type="Pfam" id="PF00338">
    <property type="entry name" value="Ribosomal_S10"/>
    <property type="match status" value="1"/>
</dbReference>
<dbReference type="InterPro" id="IPR036838">
    <property type="entry name" value="Ribosomal_uS10_dom_sf"/>
</dbReference>
<dbReference type="PANTHER" id="PTHR11700">
    <property type="entry name" value="30S RIBOSOMAL PROTEIN S10 FAMILY MEMBER"/>
    <property type="match status" value="1"/>
</dbReference>
<reference evidence="5" key="1">
    <citation type="submission" date="2019-03" db="EMBL/GenBank/DDBJ databases">
        <authorList>
            <person name="Fonseca L.H.M."/>
        </authorList>
    </citation>
    <scope>NUCLEOTIDE SEQUENCE</scope>
</reference>
<organism evidence="5">
    <name type="scientific">Tecomaria capensis</name>
    <name type="common">Cape honeysuckle</name>
    <name type="synonym">Bignonia capensis</name>
    <dbReference type="NCBI Taxonomy" id="140035"/>
    <lineage>
        <taxon>Eukaryota</taxon>
        <taxon>Viridiplantae</taxon>
        <taxon>Streptophyta</taxon>
        <taxon>Embryophyta</taxon>
        <taxon>Tracheophyta</taxon>
        <taxon>Spermatophyta</taxon>
        <taxon>Magnoliopsida</taxon>
        <taxon>eudicotyledons</taxon>
        <taxon>Gunneridae</taxon>
        <taxon>Pentapetalae</taxon>
        <taxon>asterids</taxon>
        <taxon>lamiids</taxon>
        <taxon>Lamiales</taxon>
        <taxon>Bignoniaceae</taxon>
        <taxon>Tecomeae</taxon>
        <taxon>Tecomaria</taxon>
    </lineage>
</organism>
<feature type="domain" description="Small ribosomal subunit protein uS10" evidence="4">
    <location>
        <begin position="26"/>
        <end position="114"/>
    </location>
</feature>
<dbReference type="GO" id="GO:0006412">
    <property type="term" value="P:translation"/>
    <property type="evidence" value="ECO:0007669"/>
    <property type="project" value="InterPro"/>
</dbReference>
<name>A0A6M3R2N7_TECCA</name>
<dbReference type="Gene3D" id="3.30.70.600">
    <property type="entry name" value="Ribosomal protein S10 domain"/>
    <property type="match status" value="1"/>
</dbReference>
<keyword evidence="3" id="KW-0687">Ribonucleoprotein</keyword>
<evidence type="ECO:0000259" key="4">
    <source>
        <dbReference type="SMART" id="SM01403"/>
    </source>
</evidence>
<evidence type="ECO:0000256" key="2">
    <source>
        <dbReference type="ARBA" id="ARBA00022980"/>
    </source>
</evidence>
<protein>
    <submittedName>
        <fullName evidence="5">Ribosomal protein S10</fullName>
    </submittedName>
</protein>
<dbReference type="InterPro" id="IPR001848">
    <property type="entry name" value="Ribosomal_uS10"/>
</dbReference>